<feature type="domain" description="Methyltransferase type 11" evidence="4">
    <location>
        <begin position="43"/>
        <end position="132"/>
    </location>
</feature>
<evidence type="ECO:0000313" key="6">
    <source>
        <dbReference type="Proteomes" id="UP000285112"/>
    </source>
</evidence>
<comment type="similarity">
    <text evidence="1">Belongs to the methyltransferase superfamily.</text>
</comment>
<dbReference type="GO" id="GO:0032259">
    <property type="term" value="P:methylation"/>
    <property type="evidence" value="ECO:0007669"/>
    <property type="project" value="UniProtKB-KW"/>
</dbReference>
<evidence type="ECO:0000256" key="1">
    <source>
        <dbReference type="ARBA" id="ARBA00008361"/>
    </source>
</evidence>
<dbReference type="Pfam" id="PF08241">
    <property type="entry name" value="Methyltransf_11"/>
    <property type="match status" value="1"/>
</dbReference>
<dbReference type="InterPro" id="IPR051052">
    <property type="entry name" value="Diverse_substrate_MTase"/>
</dbReference>
<keyword evidence="3 5" id="KW-0808">Transferase</keyword>
<organism evidence="5 6">
    <name type="scientific">Amycolatopsis panacis</name>
    <dbReference type="NCBI Taxonomy" id="2340917"/>
    <lineage>
        <taxon>Bacteria</taxon>
        <taxon>Bacillati</taxon>
        <taxon>Actinomycetota</taxon>
        <taxon>Actinomycetes</taxon>
        <taxon>Pseudonocardiales</taxon>
        <taxon>Pseudonocardiaceae</taxon>
        <taxon>Amycolatopsis</taxon>
    </lineage>
</organism>
<evidence type="ECO:0000256" key="3">
    <source>
        <dbReference type="ARBA" id="ARBA00022679"/>
    </source>
</evidence>
<reference evidence="5 6" key="1">
    <citation type="submission" date="2018-09" db="EMBL/GenBank/DDBJ databases">
        <title>YIM PH 21725 draft genome.</title>
        <authorList>
            <person name="Miao C."/>
        </authorList>
    </citation>
    <scope>NUCLEOTIDE SEQUENCE [LARGE SCALE GENOMIC DNA]</scope>
    <source>
        <strain evidence="6">YIM PH21725</strain>
    </source>
</reference>
<dbReference type="GO" id="GO:0008757">
    <property type="term" value="F:S-adenosylmethionine-dependent methyltransferase activity"/>
    <property type="evidence" value="ECO:0007669"/>
    <property type="project" value="InterPro"/>
</dbReference>
<accession>A0A419I8S2</accession>
<dbReference type="AlphaFoldDB" id="A0A419I8S2"/>
<dbReference type="PANTHER" id="PTHR44942">
    <property type="entry name" value="METHYLTRANSF_11 DOMAIN-CONTAINING PROTEIN"/>
    <property type="match status" value="1"/>
</dbReference>
<dbReference type="SUPFAM" id="SSF53335">
    <property type="entry name" value="S-adenosyl-L-methionine-dependent methyltransferases"/>
    <property type="match status" value="1"/>
</dbReference>
<protein>
    <submittedName>
        <fullName evidence="5">Class I SAM-dependent methyltransferase</fullName>
    </submittedName>
</protein>
<dbReference type="Gene3D" id="3.40.50.150">
    <property type="entry name" value="Vaccinia Virus protein VP39"/>
    <property type="match status" value="1"/>
</dbReference>
<comment type="caution">
    <text evidence="5">The sequence shown here is derived from an EMBL/GenBank/DDBJ whole genome shotgun (WGS) entry which is preliminary data.</text>
</comment>
<evidence type="ECO:0000259" key="4">
    <source>
        <dbReference type="Pfam" id="PF08241"/>
    </source>
</evidence>
<dbReference type="Proteomes" id="UP000285112">
    <property type="component" value="Unassembled WGS sequence"/>
</dbReference>
<sequence>MHARRASSFGGQAAAYAEHRPDYPRTALEWGMAGAGHQVRDVLDLAAGTGKLTAGLVATGRTVTAVEPDAEMLAELTRLLPDVPARLGRAEDIPLPDGSVDAVFVGQALHWFDLPAAFAEIHRVLRPGGVLAALWNHQDESVAWANEFSRLLHAGVNRGVTDGEQHLNAAGFEPFEKSEFPHSHRRTTDSLLATVSTHSALLVAEPADRAQLLARARAYLDAVPETASGEFDYPLRTIVARLRRS</sequence>
<evidence type="ECO:0000256" key="2">
    <source>
        <dbReference type="ARBA" id="ARBA00022603"/>
    </source>
</evidence>
<name>A0A419I8S2_9PSEU</name>
<dbReference type="OrthoDB" id="9797252at2"/>
<dbReference type="CDD" id="cd02440">
    <property type="entry name" value="AdoMet_MTases"/>
    <property type="match status" value="1"/>
</dbReference>
<evidence type="ECO:0000313" key="5">
    <source>
        <dbReference type="EMBL" id="RJQ88602.1"/>
    </source>
</evidence>
<keyword evidence="6" id="KW-1185">Reference proteome</keyword>
<gene>
    <name evidence="5" type="ORF">D5S19_06285</name>
</gene>
<dbReference type="InterPro" id="IPR013216">
    <property type="entry name" value="Methyltransf_11"/>
</dbReference>
<dbReference type="EMBL" id="QZFV01000063">
    <property type="protein sequence ID" value="RJQ88602.1"/>
    <property type="molecule type" value="Genomic_DNA"/>
</dbReference>
<proteinExistence type="inferred from homology"/>
<dbReference type="InterPro" id="IPR029063">
    <property type="entry name" value="SAM-dependent_MTases_sf"/>
</dbReference>
<dbReference type="PANTHER" id="PTHR44942:SF4">
    <property type="entry name" value="METHYLTRANSFERASE TYPE 11 DOMAIN-CONTAINING PROTEIN"/>
    <property type="match status" value="1"/>
</dbReference>
<keyword evidence="2 5" id="KW-0489">Methyltransferase</keyword>